<comment type="caution">
    <text evidence="1">The sequence shown here is derived from an EMBL/GenBank/DDBJ whole genome shotgun (WGS) entry which is preliminary data.</text>
</comment>
<dbReference type="EMBL" id="CAAALY010040314">
    <property type="protein sequence ID" value="VEL19148.1"/>
    <property type="molecule type" value="Genomic_DNA"/>
</dbReference>
<sequence length="235" mass="24806">MLSTSDSLSCLATDTAILRTRLPPATKDLKAHEQSSPFLPSAGAEARSPIWSFSRLPITQSLVRHSSWSTERRAIKLFTQLLRIAQSAHSSTRLQWQTSTVSAAVTPTIATSGHAFGSAASRTCGGSDTTWLQGGERNEAVLTMTAAVTMGNVAPDVAGFAETEPFAPRVYSLTGGSAMAGSANLSSAPLGGRGRWPKQVAHTKPLGLSETSSDEVGVEQEDCRPRVGINLGIRK</sequence>
<protein>
    <submittedName>
        <fullName evidence="1">Uncharacterized protein</fullName>
    </submittedName>
</protein>
<reference evidence="1" key="1">
    <citation type="submission" date="2018-11" db="EMBL/GenBank/DDBJ databases">
        <authorList>
            <consortium name="Pathogen Informatics"/>
        </authorList>
    </citation>
    <scope>NUCLEOTIDE SEQUENCE</scope>
</reference>
<proteinExistence type="predicted"/>
<dbReference type="Proteomes" id="UP000784294">
    <property type="component" value="Unassembled WGS sequence"/>
</dbReference>
<accession>A0A3S5CGG1</accession>
<organism evidence="1 2">
    <name type="scientific">Protopolystoma xenopodis</name>
    <dbReference type="NCBI Taxonomy" id="117903"/>
    <lineage>
        <taxon>Eukaryota</taxon>
        <taxon>Metazoa</taxon>
        <taxon>Spiralia</taxon>
        <taxon>Lophotrochozoa</taxon>
        <taxon>Platyhelminthes</taxon>
        <taxon>Monogenea</taxon>
        <taxon>Polyopisthocotylea</taxon>
        <taxon>Polystomatidea</taxon>
        <taxon>Polystomatidae</taxon>
        <taxon>Protopolystoma</taxon>
    </lineage>
</organism>
<keyword evidence="2" id="KW-1185">Reference proteome</keyword>
<evidence type="ECO:0000313" key="1">
    <source>
        <dbReference type="EMBL" id="VEL19148.1"/>
    </source>
</evidence>
<dbReference type="AlphaFoldDB" id="A0A3S5CGG1"/>
<name>A0A3S5CGG1_9PLAT</name>
<evidence type="ECO:0000313" key="2">
    <source>
        <dbReference type="Proteomes" id="UP000784294"/>
    </source>
</evidence>
<gene>
    <name evidence="1" type="ORF">PXEA_LOCUS12588</name>
</gene>